<dbReference type="Gene3D" id="3.30.9.10">
    <property type="entry name" value="D-Amino Acid Oxidase, subunit A, domain 2"/>
    <property type="match status" value="1"/>
</dbReference>
<dbReference type="RefSeq" id="XP_013257324.1">
    <property type="nucleotide sequence ID" value="XM_013401870.1"/>
</dbReference>
<dbReference type="HOGENOM" id="CLU_009665_14_0_1"/>
<dbReference type="GeneID" id="25284086"/>
<dbReference type="Gene3D" id="3.40.30.120">
    <property type="match status" value="1"/>
</dbReference>
<dbReference type="InterPro" id="IPR050641">
    <property type="entry name" value="RIFMO-like"/>
</dbReference>
<dbReference type="AlphaFoldDB" id="A0A072P3P1"/>
<comment type="caution">
    <text evidence="5">The sequence shown here is derived from an EMBL/GenBank/DDBJ whole genome shotgun (WGS) entry which is preliminary data.</text>
</comment>
<organism evidence="5 6">
    <name type="scientific">Exophiala aquamarina CBS 119918</name>
    <dbReference type="NCBI Taxonomy" id="1182545"/>
    <lineage>
        <taxon>Eukaryota</taxon>
        <taxon>Fungi</taxon>
        <taxon>Dikarya</taxon>
        <taxon>Ascomycota</taxon>
        <taxon>Pezizomycotina</taxon>
        <taxon>Eurotiomycetes</taxon>
        <taxon>Chaetothyriomycetidae</taxon>
        <taxon>Chaetothyriales</taxon>
        <taxon>Herpotrichiellaceae</taxon>
        <taxon>Exophiala</taxon>
    </lineage>
</organism>
<dbReference type="Gene3D" id="3.50.50.60">
    <property type="entry name" value="FAD/NAD(P)-binding domain"/>
    <property type="match status" value="1"/>
</dbReference>
<dbReference type="GO" id="GO:0016709">
    <property type="term" value="F:oxidoreductase activity, acting on paired donors, with incorporation or reduction of molecular oxygen, NAD(P)H as one donor, and incorporation of one atom of oxygen"/>
    <property type="evidence" value="ECO:0007669"/>
    <property type="project" value="UniProtKB-ARBA"/>
</dbReference>
<dbReference type="OrthoDB" id="2690153at2759"/>
<dbReference type="PANTHER" id="PTHR43004">
    <property type="entry name" value="TRK SYSTEM POTASSIUM UPTAKE PROTEIN"/>
    <property type="match status" value="1"/>
</dbReference>
<proteinExistence type="predicted"/>
<gene>
    <name evidence="5" type="ORF">A1O9_09176</name>
</gene>
<dbReference type="PANTHER" id="PTHR43004:SF8">
    <property type="entry name" value="FAD-BINDING DOMAIN-CONTAINING PROTEIN-RELATED"/>
    <property type="match status" value="1"/>
</dbReference>
<protein>
    <recommendedName>
        <fullName evidence="4">FAD-binding domain-containing protein</fullName>
    </recommendedName>
</protein>
<dbReference type="InterPro" id="IPR036188">
    <property type="entry name" value="FAD/NAD-bd_sf"/>
</dbReference>
<evidence type="ECO:0000313" key="5">
    <source>
        <dbReference type="EMBL" id="KEF54734.1"/>
    </source>
</evidence>
<evidence type="ECO:0000313" key="6">
    <source>
        <dbReference type="Proteomes" id="UP000027920"/>
    </source>
</evidence>
<name>A0A072P3P1_9EURO</name>
<evidence type="ECO:0000259" key="4">
    <source>
        <dbReference type="Pfam" id="PF01494"/>
    </source>
</evidence>
<dbReference type="GO" id="GO:0071949">
    <property type="term" value="F:FAD binding"/>
    <property type="evidence" value="ECO:0007669"/>
    <property type="project" value="InterPro"/>
</dbReference>
<keyword evidence="1" id="KW-0285">Flavoprotein</keyword>
<reference evidence="5 6" key="1">
    <citation type="submission" date="2013-03" db="EMBL/GenBank/DDBJ databases">
        <title>The Genome Sequence of Exophiala aquamarina CBS 119918.</title>
        <authorList>
            <consortium name="The Broad Institute Genomics Platform"/>
            <person name="Cuomo C."/>
            <person name="de Hoog S."/>
            <person name="Gorbushina A."/>
            <person name="Walker B."/>
            <person name="Young S.K."/>
            <person name="Zeng Q."/>
            <person name="Gargeya S."/>
            <person name="Fitzgerald M."/>
            <person name="Haas B."/>
            <person name="Abouelleil A."/>
            <person name="Allen A.W."/>
            <person name="Alvarado L."/>
            <person name="Arachchi H.M."/>
            <person name="Berlin A.M."/>
            <person name="Chapman S.B."/>
            <person name="Gainer-Dewar J."/>
            <person name="Goldberg J."/>
            <person name="Griggs A."/>
            <person name="Gujja S."/>
            <person name="Hansen M."/>
            <person name="Howarth C."/>
            <person name="Imamovic A."/>
            <person name="Ireland A."/>
            <person name="Larimer J."/>
            <person name="McCowan C."/>
            <person name="Murphy C."/>
            <person name="Pearson M."/>
            <person name="Poon T.W."/>
            <person name="Priest M."/>
            <person name="Roberts A."/>
            <person name="Saif S."/>
            <person name="Shea T."/>
            <person name="Sisk P."/>
            <person name="Sykes S."/>
            <person name="Wortman J."/>
            <person name="Nusbaum C."/>
            <person name="Birren B."/>
        </authorList>
    </citation>
    <scope>NUCLEOTIDE SEQUENCE [LARGE SCALE GENOMIC DNA]</scope>
    <source>
        <strain evidence="5 6">CBS 119918</strain>
    </source>
</reference>
<keyword evidence="3" id="KW-0560">Oxidoreductase</keyword>
<sequence length="609" mass="67975">MSQINGVINGRLNGNGPNHTNLAADIVVDCLIVGTGPAGSSLACFLAQHGLTGLLVSQDSTNADTPRAHITNMAALDCLRDIGIDKECYKVGTQGDCMVHTRWCNSMAGEEYARIYSWGNDPRRKGDYTLASPSEPLDLPQTLMEPLLVRYSTLNGFKVKWDTRLVRFIQEPQGGVKATLNDKTTGQDYHVRAKYLFGADGARSPIVEQLGLPLIKRPAQGFAVNILMEADLSHLMENRMGNLHWILTPDKEHTDYAWIACMRMVKPWHEWLCIIIPAPTAERKVRSNDEYISRIREFIGDDSVEIEIKGVSTWVINETVAEVYSKGDVYCLGDAVHRHPPNHGLGSNTCIQDAHNLAWKIAYTEKGIAGKDLLNSYSIERQPVGLDVVTQANASLRNHGKIWGILGNLEPTVAARTEAFNVLKEDSDRGRERRQALQDALQLLDREEHGLGIEMNQRYDSTAVYKSDQKENPPSFITDPLEHYHPTTYPGARLPHVWLSRTVPSKPISTIDLAGKGRFALFTGIGGSAWRSATEKLSSDLGIPITTYSIGFRQEYEDRYMDWAKIRGVGESGCVLVRPDFFVAWRSQQWEQDSAEKLNSVIRSILSRC</sequence>
<dbReference type="SUPFAM" id="SSF51905">
    <property type="entry name" value="FAD/NAD(P)-binding domain"/>
    <property type="match status" value="1"/>
</dbReference>
<dbReference type="PRINTS" id="PR00420">
    <property type="entry name" value="RNGMNOXGNASE"/>
</dbReference>
<dbReference type="Pfam" id="PF21274">
    <property type="entry name" value="Rng_hyd_C"/>
    <property type="match status" value="1"/>
</dbReference>
<evidence type="ECO:0000256" key="2">
    <source>
        <dbReference type="ARBA" id="ARBA00022827"/>
    </source>
</evidence>
<dbReference type="STRING" id="1182545.A0A072P3P1"/>
<dbReference type="Pfam" id="PF01494">
    <property type="entry name" value="FAD_binding_3"/>
    <property type="match status" value="1"/>
</dbReference>
<keyword evidence="2" id="KW-0274">FAD</keyword>
<dbReference type="Proteomes" id="UP000027920">
    <property type="component" value="Unassembled WGS sequence"/>
</dbReference>
<evidence type="ECO:0000256" key="3">
    <source>
        <dbReference type="ARBA" id="ARBA00023002"/>
    </source>
</evidence>
<dbReference type="VEuPathDB" id="FungiDB:A1O9_09176"/>
<evidence type="ECO:0000256" key="1">
    <source>
        <dbReference type="ARBA" id="ARBA00022630"/>
    </source>
</evidence>
<dbReference type="EMBL" id="AMGV01000009">
    <property type="protein sequence ID" value="KEF54734.1"/>
    <property type="molecule type" value="Genomic_DNA"/>
</dbReference>
<feature type="domain" description="FAD-binding" evidence="4">
    <location>
        <begin position="28"/>
        <end position="391"/>
    </location>
</feature>
<keyword evidence="6" id="KW-1185">Reference proteome</keyword>
<accession>A0A072P3P1</accession>
<dbReference type="InterPro" id="IPR002938">
    <property type="entry name" value="FAD-bd"/>
</dbReference>